<dbReference type="EMBL" id="VSRR010035058">
    <property type="protein sequence ID" value="MPC72614.1"/>
    <property type="molecule type" value="Genomic_DNA"/>
</dbReference>
<dbReference type="Proteomes" id="UP000324222">
    <property type="component" value="Unassembled WGS sequence"/>
</dbReference>
<feature type="region of interest" description="Disordered" evidence="1">
    <location>
        <begin position="35"/>
        <end position="185"/>
    </location>
</feature>
<feature type="compositionally biased region" description="Basic and acidic residues" evidence="1">
    <location>
        <begin position="1"/>
        <end position="15"/>
    </location>
</feature>
<feature type="region of interest" description="Disordered" evidence="1">
    <location>
        <begin position="1"/>
        <end position="23"/>
    </location>
</feature>
<evidence type="ECO:0000313" key="2">
    <source>
        <dbReference type="EMBL" id="MPC72614.1"/>
    </source>
</evidence>
<feature type="compositionally biased region" description="Low complexity" evidence="1">
    <location>
        <begin position="97"/>
        <end position="107"/>
    </location>
</feature>
<keyword evidence="3" id="KW-1185">Reference proteome</keyword>
<gene>
    <name evidence="2" type="ORF">E2C01_066925</name>
</gene>
<organism evidence="2 3">
    <name type="scientific">Portunus trituberculatus</name>
    <name type="common">Swimming crab</name>
    <name type="synonym">Neptunus trituberculatus</name>
    <dbReference type="NCBI Taxonomy" id="210409"/>
    <lineage>
        <taxon>Eukaryota</taxon>
        <taxon>Metazoa</taxon>
        <taxon>Ecdysozoa</taxon>
        <taxon>Arthropoda</taxon>
        <taxon>Crustacea</taxon>
        <taxon>Multicrustacea</taxon>
        <taxon>Malacostraca</taxon>
        <taxon>Eumalacostraca</taxon>
        <taxon>Eucarida</taxon>
        <taxon>Decapoda</taxon>
        <taxon>Pleocyemata</taxon>
        <taxon>Brachyura</taxon>
        <taxon>Eubrachyura</taxon>
        <taxon>Portunoidea</taxon>
        <taxon>Portunidae</taxon>
        <taxon>Portuninae</taxon>
        <taxon>Portunus</taxon>
    </lineage>
</organism>
<comment type="caution">
    <text evidence="2">The sequence shown here is derived from an EMBL/GenBank/DDBJ whole genome shotgun (WGS) entry which is preliminary data.</text>
</comment>
<evidence type="ECO:0000256" key="1">
    <source>
        <dbReference type="SAM" id="MobiDB-lite"/>
    </source>
</evidence>
<evidence type="ECO:0000313" key="3">
    <source>
        <dbReference type="Proteomes" id="UP000324222"/>
    </source>
</evidence>
<proteinExistence type="predicted"/>
<protein>
    <submittedName>
        <fullName evidence="2">Uncharacterized protein</fullName>
    </submittedName>
</protein>
<feature type="compositionally biased region" description="Pro residues" evidence="1">
    <location>
        <begin position="78"/>
        <end position="96"/>
    </location>
</feature>
<feature type="compositionally biased region" description="Pro residues" evidence="1">
    <location>
        <begin position="137"/>
        <end position="147"/>
    </location>
</feature>
<reference evidence="2 3" key="1">
    <citation type="submission" date="2019-05" db="EMBL/GenBank/DDBJ databases">
        <title>Another draft genome of Portunus trituberculatus and its Hox gene families provides insights of decapod evolution.</title>
        <authorList>
            <person name="Jeong J.-H."/>
            <person name="Song I."/>
            <person name="Kim S."/>
            <person name="Choi T."/>
            <person name="Kim D."/>
            <person name="Ryu S."/>
            <person name="Kim W."/>
        </authorList>
    </citation>
    <scope>NUCLEOTIDE SEQUENCE [LARGE SCALE GENOMIC DNA]</scope>
    <source>
        <tissue evidence="2">Muscle</tissue>
    </source>
</reference>
<dbReference type="AlphaFoldDB" id="A0A5B7HW38"/>
<accession>A0A5B7HW38</accession>
<name>A0A5B7HW38_PORTR</name>
<sequence>MGVVRERGRAARERAGAGLDWSSSWRVSSWGGALLCSDPELSSQPGLASLPDVAPDVAPESSESDDRSPLARAARAAAPPPRPRPPPPPPPPPPLSYPSSSKLAPPLCSSARKEGWGASLPHTTGLGSRPLLLVRDGPPPLFLPPPWSSEGGRRRPSPCRPPDMARTVTVSAGRGSHAARGVTIP</sequence>